<reference evidence="2 3" key="1">
    <citation type="submission" date="2018-02" db="EMBL/GenBank/DDBJ databases">
        <title>Complete genome of Nitrosopumilus cobalaminigenes HCA1.</title>
        <authorList>
            <person name="Qin W."/>
            <person name="Zheng Y."/>
            <person name="Stahl D.A."/>
        </authorList>
    </citation>
    <scope>NUCLEOTIDE SEQUENCE [LARGE SCALE GENOMIC DNA]</scope>
    <source>
        <strain evidence="2 3">HCA1</strain>
    </source>
</reference>
<evidence type="ECO:0000259" key="1">
    <source>
        <dbReference type="Pfam" id="PF07995"/>
    </source>
</evidence>
<dbReference type="InterPro" id="IPR011042">
    <property type="entry name" value="6-blade_b-propeller_TolB-like"/>
</dbReference>
<keyword evidence="3" id="KW-1185">Reference proteome</keyword>
<dbReference type="OrthoDB" id="6744at2157"/>
<proteinExistence type="predicted"/>
<feature type="domain" description="Glucose/Sorbosone dehydrogenase" evidence="1">
    <location>
        <begin position="50"/>
        <end position="348"/>
    </location>
</feature>
<name>A0A7D5R1C1_9ARCH</name>
<dbReference type="RefSeq" id="WP_179360631.1">
    <property type="nucleotide sequence ID" value="NZ_CP026993.1"/>
</dbReference>
<sequence>MDKKIQIAAIAFAIVFSVLVLTSPNDPIPLPEPNSNSDSDFVTVLAENLTKPRAIAVSDDRIFVTEKDGLIRVIQNNTLLESPLATLRTADVFDGGLLGIALHPNFSTNHLMYVFMTYEENDILWNKILQITESENKLVTAETILDKIPGSSFTNGGFIKFGPDNKLYVGTGTVSDASHLPQDLNSLSGKILRINDDGTIPEDNPFNNSPVYSLGHRNPQGITWDDSGNLFVAEFGPEKNDEINLIQAGKNYGWPEQQCSGNEKFEDAVLCYDPSIEPGGILYYSGESLDFESSFIMASMRAANLYQLDFDEGLSSQKSILSGIGRVRDVVQGQDGSLYVITSNTDGKGFPDSMDDKLLRILK</sequence>
<dbReference type="InterPro" id="IPR012938">
    <property type="entry name" value="Glc/Sorbosone_DH"/>
</dbReference>
<dbReference type="PANTHER" id="PTHR19328:SF13">
    <property type="entry name" value="HIPL1 PROTEIN"/>
    <property type="match status" value="1"/>
</dbReference>
<dbReference type="Proteomes" id="UP000509771">
    <property type="component" value="Chromosome"/>
</dbReference>
<gene>
    <name evidence="2" type="ORF">C5F47_08180</name>
</gene>
<organism evidence="2 3">
    <name type="scientific">Nitrosopumilus cobalaminigenes</name>
    <dbReference type="NCBI Taxonomy" id="1470066"/>
    <lineage>
        <taxon>Archaea</taxon>
        <taxon>Nitrososphaerota</taxon>
        <taxon>Nitrososphaeria</taxon>
        <taxon>Nitrosopumilales</taxon>
        <taxon>Nitrosopumilaceae</taxon>
        <taxon>Nitrosopumilus</taxon>
    </lineage>
</organism>
<dbReference type="Gene3D" id="2.120.10.30">
    <property type="entry name" value="TolB, C-terminal domain"/>
    <property type="match status" value="1"/>
</dbReference>
<dbReference type="EMBL" id="CP026993">
    <property type="protein sequence ID" value="QLH03518.1"/>
    <property type="molecule type" value="Genomic_DNA"/>
</dbReference>
<dbReference type="InterPro" id="IPR011041">
    <property type="entry name" value="Quinoprot_gluc/sorb_DH_b-prop"/>
</dbReference>
<dbReference type="Pfam" id="PF07995">
    <property type="entry name" value="GSDH"/>
    <property type="match status" value="1"/>
</dbReference>
<dbReference type="PANTHER" id="PTHR19328">
    <property type="entry name" value="HEDGEHOG-INTERACTING PROTEIN"/>
    <property type="match status" value="1"/>
</dbReference>
<dbReference type="SUPFAM" id="SSF50952">
    <property type="entry name" value="Soluble quinoprotein glucose dehydrogenase"/>
    <property type="match status" value="1"/>
</dbReference>
<dbReference type="KEGG" id="ncl:C5F47_08180"/>
<dbReference type="GeneID" id="56060032"/>
<evidence type="ECO:0000313" key="2">
    <source>
        <dbReference type="EMBL" id="QLH03518.1"/>
    </source>
</evidence>
<protein>
    <submittedName>
        <fullName evidence="2">Glucose dehydrogenase</fullName>
    </submittedName>
</protein>
<accession>A0A7D5R1C1</accession>
<evidence type="ECO:0000313" key="3">
    <source>
        <dbReference type="Proteomes" id="UP000509771"/>
    </source>
</evidence>
<dbReference type="AlphaFoldDB" id="A0A7D5R1C1"/>